<accession>A0A0H2RHD0</accession>
<organism evidence="2 3">
    <name type="scientific">Schizopora paradoxa</name>
    <dbReference type="NCBI Taxonomy" id="27342"/>
    <lineage>
        <taxon>Eukaryota</taxon>
        <taxon>Fungi</taxon>
        <taxon>Dikarya</taxon>
        <taxon>Basidiomycota</taxon>
        <taxon>Agaricomycotina</taxon>
        <taxon>Agaricomycetes</taxon>
        <taxon>Hymenochaetales</taxon>
        <taxon>Schizoporaceae</taxon>
        <taxon>Schizopora</taxon>
    </lineage>
</organism>
<feature type="region of interest" description="Disordered" evidence="1">
    <location>
        <begin position="24"/>
        <end position="89"/>
    </location>
</feature>
<proteinExistence type="predicted"/>
<dbReference type="AlphaFoldDB" id="A0A0H2RHD0"/>
<sequence>MLLLHPVPRKFLRGCGMQCINAYGGRRTGASRGLRHDLNTRTVTDAEPRNDSRSRISRHKEARSNSPSTSPSTSTSRQSRPRPSSWSHA</sequence>
<gene>
    <name evidence="2" type="ORF">SCHPADRAFT_478814</name>
</gene>
<protein>
    <submittedName>
        <fullName evidence="2">Uncharacterized protein</fullName>
    </submittedName>
</protein>
<name>A0A0H2RHD0_9AGAM</name>
<evidence type="ECO:0000256" key="1">
    <source>
        <dbReference type="SAM" id="MobiDB-lite"/>
    </source>
</evidence>
<keyword evidence="3" id="KW-1185">Reference proteome</keyword>
<evidence type="ECO:0000313" key="2">
    <source>
        <dbReference type="EMBL" id="KLO11279.1"/>
    </source>
</evidence>
<dbReference type="EMBL" id="KQ086004">
    <property type="protein sequence ID" value="KLO11279.1"/>
    <property type="molecule type" value="Genomic_DNA"/>
</dbReference>
<evidence type="ECO:0000313" key="3">
    <source>
        <dbReference type="Proteomes" id="UP000053477"/>
    </source>
</evidence>
<feature type="compositionally biased region" description="Basic and acidic residues" evidence="1">
    <location>
        <begin position="34"/>
        <end position="54"/>
    </location>
</feature>
<reference evidence="2 3" key="1">
    <citation type="submission" date="2015-04" db="EMBL/GenBank/DDBJ databases">
        <title>Complete genome sequence of Schizopora paradoxa KUC8140, a cosmopolitan wood degrader in East Asia.</title>
        <authorList>
            <consortium name="DOE Joint Genome Institute"/>
            <person name="Min B."/>
            <person name="Park H."/>
            <person name="Jang Y."/>
            <person name="Kim J.-J."/>
            <person name="Kim K.H."/>
            <person name="Pangilinan J."/>
            <person name="Lipzen A."/>
            <person name="Riley R."/>
            <person name="Grigoriev I.V."/>
            <person name="Spatafora J.W."/>
            <person name="Choi I.-G."/>
        </authorList>
    </citation>
    <scope>NUCLEOTIDE SEQUENCE [LARGE SCALE GENOMIC DNA]</scope>
    <source>
        <strain evidence="2 3">KUC8140</strain>
    </source>
</reference>
<feature type="compositionally biased region" description="Low complexity" evidence="1">
    <location>
        <begin position="64"/>
        <end position="89"/>
    </location>
</feature>
<dbReference type="Proteomes" id="UP000053477">
    <property type="component" value="Unassembled WGS sequence"/>
</dbReference>
<dbReference type="InParanoid" id="A0A0H2RHD0"/>